<dbReference type="EMBL" id="SRYG01000032">
    <property type="protein sequence ID" value="TGY64840.1"/>
    <property type="molecule type" value="Genomic_DNA"/>
</dbReference>
<organism evidence="1 2">
    <name type="scientific">Dubosiella muris</name>
    <dbReference type="NCBI Taxonomy" id="3038133"/>
    <lineage>
        <taxon>Bacteria</taxon>
        <taxon>Bacillati</taxon>
        <taxon>Bacillota</taxon>
        <taxon>Erysipelotrichia</taxon>
        <taxon>Erysipelotrichales</taxon>
        <taxon>Erysipelotrichaceae</taxon>
        <taxon>Dubosiella</taxon>
    </lineage>
</organism>
<accession>A0AC61R4D5</accession>
<protein>
    <submittedName>
        <fullName evidence="1">Uncharacterized protein</fullName>
    </submittedName>
</protein>
<name>A0AC61R4D5_9FIRM</name>
<keyword evidence="2" id="KW-1185">Reference proteome</keyword>
<dbReference type="Proteomes" id="UP000308836">
    <property type="component" value="Unassembled WGS sequence"/>
</dbReference>
<evidence type="ECO:0000313" key="1">
    <source>
        <dbReference type="EMBL" id="TGY64840.1"/>
    </source>
</evidence>
<sequence>MGRIRIMDSLTAIQYAMDFYYEITGLRSYFVQGVDEVDSAKEKNFFCKTLKLSSKALNHCDACTLENYTNALSKNEIQMYSCHAGLVKWSVPVEFPDAKGVIVSEGVISSQQVADKNQWIDYLVEKYNLPRNILMENYEHIVEMTEKQVDDSVKLLCALLEYYRTLCEE</sequence>
<gene>
    <name evidence="1" type="ORF">E5336_11520</name>
</gene>
<reference evidence="1" key="1">
    <citation type="submission" date="2019-04" db="EMBL/GenBank/DDBJ databases">
        <title>Microbes associate with the intestines of laboratory mice.</title>
        <authorList>
            <person name="Navarre W."/>
            <person name="Wong E."/>
            <person name="Huang K."/>
            <person name="Tropini C."/>
            <person name="Ng K."/>
            <person name="Yu B."/>
        </authorList>
    </citation>
    <scope>NUCLEOTIDE SEQUENCE</scope>
    <source>
        <strain evidence="1">NM09_H32</strain>
    </source>
</reference>
<proteinExistence type="predicted"/>
<comment type="caution">
    <text evidence="1">The sequence shown here is derived from an EMBL/GenBank/DDBJ whole genome shotgun (WGS) entry which is preliminary data.</text>
</comment>
<evidence type="ECO:0000313" key="2">
    <source>
        <dbReference type="Proteomes" id="UP000308836"/>
    </source>
</evidence>